<dbReference type="InterPro" id="IPR013762">
    <property type="entry name" value="Integrase-like_cat_sf"/>
</dbReference>
<dbReference type="GO" id="GO:0006310">
    <property type="term" value="P:DNA recombination"/>
    <property type="evidence" value="ECO:0007669"/>
    <property type="project" value="UniProtKB-KW"/>
</dbReference>
<sequence>MDYTKTPAGVRPIVIVPQLHDVVDRLDAIRLRGLELTDARAARRAARGRELQEAPPTGLWSLLVSGERGGFQSYGHWRNKLMAAQTKSGIYLTAHDLRHVAASILFASGASWRTIQQQMGHASVKETERIYGHVFHDDKSAVARMLGLKITELQQAPAVPDGPDTW</sequence>
<dbReference type="AlphaFoldDB" id="A0A1J5QT17"/>
<keyword evidence="1" id="KW-0233">DNA recombination</keyword>
<comment type="caution">
    <text evidence="3">The sequence shown here is derived from an EMBL/GenBank/DDBJ whole genome shotgun (WGS) entry which is preliminary data.</text>
</comment>
<dbReference type="SUPFAM" id="SSF56349">
    <property type="entry name" value="DNA breaking-rejoining enzymes"/>
    <property type="match status" value="1"/>
</dbReference>
<evidence type="ECO:0000256" key="1">
    <source>
        <dbReference type="ARBA" id="ARBA00023172"/>
    </source>
</evidence>
<feature type="domain" description="Tyr recombinase" evidence="2">
    <location>
        <begin position="1"/>
        <end position="144"/>
    </location>
</feature>
<accession>A0A1J5QT17</accession>
<dbReference type="Pfam" id="PF00589">
    <property type="entry name" value="Phage_integrase"/>
    <property type="match status" value="1"/>
</dbReference>
<dbReference type="InterPro" id="IPR011010">
    <property type="entry name" value="DNA_brk_join_enz"/>
</dbReference>
<dbReference type="InterPro" id="IPR002104">
    <property type="entry name" value="Integrase_catalytic"/>
</dbReference>
<name>A0A1J5QT17_9ZZZZ</name>
<dbReference type="EMBL" id="MLJW01000476">
    <property type="protein sequence ID" value="OIQ86490.1"/>
    <property type="molecule type" value="Genomic_DNA"/>
</dbReference>
<dbReference type="GO" id="GO:0015074">
    <property type="term" value="P:DNA integration"/>
    <property type="evidence" value="ECO:0007669"/>
    <property type="project" value="InterPro"/>
</dbReference>
<reference evidence="3" key="1">
    <citation type="submission" date="2016-10" db="EMBL/GenBank/DDBJ databases">
        <title>Sequence of Gallionella enrichment culture.</title>
        <authorList>
            <person name="Poehlein A."/>
            <person name="Muehling M."/>
            <person name="Daniel R."/>
        </authorList>
    </citation>
    <scope>NUCLEOTIDE SEQUENCE</scope>
</reference>
<evidence type="ECO:0000259" key="2">
    <source>
        <dbReference type="PROSITE" id="PS51898"/>
    </source>
</evidence>
<dbReference type="PROSITE" id="PS51898">
    <property type="entry name" value="TYR_RECOMBINASE"/>
    <property type="match status" value="1"/>
</dbReference>
<evidence type="ECO:0000313" key="3">
    <source>
        <dbReference type="EMBL" id="OIQ86490.1"/>
    </source>
</evidence>
<gene>
    <name evidence="3" type="primary">xerD_25</name>
    <name evidence="3" type="ORF">GALL_316420</name>
</gene>
<dbReference type="Gene3D" id="1.10.443.10">
    <property type="entry name" value="Intergrase catalytic core"/>
    <property type="match status" value="1"/>
</dbReference>
<protein>
    <submittedName>
        <fullName evidence="3">Tyrosine recombinase XerD</fullName>
    </submittedName>
</protein>
<proteinExistence type="predicted"/>
<organism evidence="3">
    <name type="scientific">mine drainage metagenome</name>
    <dbReference type="NCBI Taxonomy" id="410659"/>
    <lineage>
        <taxon>unclassified sequences</taxon>
        <taxon>metagenomes</taxon>
        <taxon>ecological metagenomes</taxon>
    </lineage>
</organism>
<dbReference type="GO" id="GO:0003677">
    <property type="term" value="F:DNA binding"/>
    <property type="evidence" value="ECO:0007669"/>
    <property type="project" value="InterPro"/>
</dbReference>